<reference evidence="3" key="1">
    <citation type="journal article" date="2017" name="Nat. Ecol. Evol.">
        <title>Genome expansion and lineage-specific genetic innovations in the forest pathogenic fungi Armillaria.</title>
        <authorList>
            <person name="Sipos G."/>
            <person name="Prasanna A.N."/>
            <person name="Walter M.C."/>
            <person name="O'Connor E."/>
            <person name="Balint B."/>
            <person name="Krizsan K."/>
            <person name="Kiss B."/>
            <person name="Hess J."/>
            <person name="Varga T."/>
            <person name="Slot J."/>
            <person name="Riley R."/>
            <person name="Boka B."/>
            <person name="Rigling D."/>
            <person name="Barry K."/>
            <person name="Lee J."/>
            <person name="Mihaltcheva S."/>
            <person name="LaButti K."/>
            <person name="Lipzen A."/>
            <person name="Waldron R."/>
            <person name="Moloney N.M."/>
            <person name="Sperisen C."/>
            <person name="Kredics L."/>
            <person name="Vagvoelgyi C."/>
            <person name="Patrignani A."/>
            <person name="Fitzpatrick D."/>
            <person name="Nagy I."/>
            <person name="Doyle S."/>
            <person name="Anderson J.B."/>
            <person name="Grigoriev I.V."/>
            <person name="Gueldener U."/>
            <person name="Muensterkoetter M."/>
            <person name="Nagy L.G."/>
        </authorList>
    </citation>
    <scope>NUCLEOTIDE SEQUENCE [LARGE SCALE GENOMIC DNA]</scope>
    <source>
        <strain evidence="3">C18/9</strain>
    </source>
</reference>
<dbReference type="EMBL" id="FUEG01000028">
    <property type="protein sequence ID" value="SJL15317.1"/>
    <property type="molecule type" value="Genomic_DNA"/>
</dbReference>
<keyword evidence="1" id="KW-0812">Transmembrane</keyword>
<protein>
    <submittedName>
        <fullName evidence="2">Uncharacterized protein</fullName>
    </submittedName>
</protein>
<sequence>MGNSCNSRSQRAVDSQDARWLLHITHILRNVCHFGREDTHSTLIFIGGTTMVIVRVLSLQRLYSTESDEDFYVIRRDAWASCINVERNVQLLALRSIAEYHSSQYWMLTSPTLFSMLRVPQSQQGACKSRDSWAFQAVILVQIISSLINATRRRQLRMFTQFWREPLAWLKHQIYRCAPVRSLHTQTHRYVLLQRNVMTPLNRVASKSVDLSDLYGIRQSGRSVSYSEALHCRPLIRLGKNHSPNPSPVAQDDGSTFNVDKNVLLIFTRLILLIFAFVSRVASFTKERLANQLCVRYQQD</sequence>
<gene>
    <name evidence="2" type="ORF">ARMOST_18810</name>
</gene>
<feature type="transmembrane region" description="Helical" evidence="1">
    <location>
        <begin position="263"/>
        <end position="282"/>
    </location>
</feature>
<keyword evidence="1" id="KW-0472">Membrane</keyword>
<evidence type="ECO:0000313" key="2">
    <source>
        <dbReference type="EMBL" id="SJL15317.1"/>
    </source>
</evidence>
<keyword evidence="3" id="KW-1185">Reference proteome</keyword>
<evidence type="ECO:0000313" key="3">
    <source>
        <dbReference type="Proteomes" id="UP000219338"/>
    </source>
</evidence>
<keyword evidence="1" id="KW-1133">Transmembrane helix</keyword>
<dbReference type="Proteomes" id="UP000219338">
    <property type="component" value="Unassembled WGS sequence"/>
</dbReference>
<organism evidence="2 3">
    <name type="scientific">Armillaria ostoyae</name>
    <name type="common">Armillaria root rot fungus</name>
    <dbReference type="NCBI Taxonomy" id="47428"/>
    <lineage>
        <taxon>Eukaryota</taxon>
        <taxon>Fungi</taxon>
        <taxon>Dikarya</taxon>
        <taxon>Basidiomycota</taxon>
        <taxon>Agaricomycotina</taxon>
        <taxon>Agaricomycetes</taxon>
        <taxon>Agaricomycetidae</taxon>
        <taxon>Agaricales</taxon>
        <taxon>Marasmiineae</taxon>
        <taxon>Physalacriaceae</taxon>
        <taxon>Armillaria</taxon>
    </lineage>
</organism>
<name>A0A284S2W8_ARMOS</name>
<evidence type="ECO:0000256" key="1">
    <source>
        <dbReference type="SAM" id="Phobius"/>
    </source>
</evidence>
<dbReference type="AlphaFoldDB" id="A0A284S2W8"/>
<proteinExistence type="predicted"/>
<accession>A0A284S2W8</accession>